<keyword evidence="4" id="KW-0238">DNA-binding</keyword>
<name>A0A518AI16_9BACT</name>
<dbReference type="GO" id="GO:0003677">
    <property type="term" value="F:DNA binding"/>
    <property type="evidence" value="ECO:0007669"/>
    <property type="project" value="UniProtKB-KW"/>
</dbReference>
<dbReference type="Pfam" id="PF08281">
    <property type="entry name" value="Sigma70_r4_2"/>
    <property type="match status" value="1"/>
</dbReference>
<keyword evidence="3" id="KW-0731">Sigma factor</keyword>
<sequence>MTAVSVPISPSAVVPDLAQLIEDHQATVWRYVRYLGADSTEADDLVQETFLAVHRSDFVYESARQAASYLRTTARNRLLILRRQQRREPSQVELEAADAVWAEMVGDGPVDPYLEALDHCLETLEGRARRALDLHYTDRRSRVEIATELEMKPEGVKSLLRRIRELLRDCIERKIKS</sequence>
<dbReference type="Proteomes" id="UP000315750">
    <property type="component" value="Chromosome"/>
</dbReference>
<evidence type="ECO:0000256" key="5">
    <source>
        <dbReference type="ARBA" id="ARBA00023163"/>
    </source>
</evidence>
<comment type="similarity">
    <text evidence="1">Belongs to the sigma-70 factor family. ECF subfamily.</text>
</comment>
<dbReference type="EMBL" id="CP036278">
    <property type="protein sequence ID" value="QDU54372.1"/>
    <property type="molecule type" value="Genomic_DNA"/>
</dbReference>
<dbReference type="InterPro" id="IPR014284">
    <property type="entry name" value="RNA_pol_sigma-70_dom"/>
</dbReference>
<dbReference type="GO" id="GO:0016987">
    <property type="term" value="F:sigma factor activity"/>
    <property type="evidence" value="ECO:0007669"/>
    <property type="project" value="UniProtKB-KW"/>
</dbReference>
<keyword evidence="2" id="KW-0805">Transcription regulation</keyword>
<evidence type="ECO:0000256" key="4">
    <source>
        <dbReference type="ARBA" id="ARBA00023125"/>
    </source>
</evidence>
<dbReference type="SUPFAM" id="SSF88946">
    <property type="entry name" value="Sigma2 domain of RNA polymerase sigma factors"/>
    <property type="match status" value="1"/>
</dbReference>
<evidence type="ECO:0000256" key="2">
    <source>
        <dbReference type="ARBA" id="ARBA00023015"/>
    </source>
</evidence>
<accession>A0A518AI16</accession>
<proteinExistence type="inferred from homology"/>
<feature type="domain" description="RNA polymerase sigma-70 region 2" evidence="6">
    <location>
        <begin position="20"/>
        <end position="87"/>
    </location>
</feature>
<gene>
    <name evidence="8" type="primary">sigL</name>
    <name evidence="8" type="ORF">Pan181_05530</name>
</gene>
<dbReference type="InterPro" id="IPR007627">
    <property type="entry name" value="RNA_pol_sigma70_r2"/>
</dbReference>
<dbReference type="InterPro" id="IPR036388">
    <property type="entry name" value="WH-like_DNA-bd_sf"/>
</dbReference>
<dbReference type="PANTHER" id="PTHR43133:SF8">
    <property type="entry name" value="RNA POLYMERASE SIGMA FACTOR HI_1459-RELATED"/>
    <property type="match status" value="1"/>
</dbReference>
<protein>
    <submittedName>
        <fullName evidence="8">ECF RNA polymerase sigma factor SigL</fullName>
    </submittedName>
</protein>
<dbReference type="GO" id="GO:0006352">
    <property type="term" value="P:DNA-templated transcription initiation"/>
    <property type="evidence" value="ECO:0007669"/>
    <property type="project" value="InterPro"/>
</dbReference>
<dbReference type="SUPFAM" id="SSF88659">
    <property type="entry name" value="Sigma3 and sigma4 domains of RNA polymerase sigma factors"/>
    <property type="match status" value="1"/>
</dbReference>
<dbReference type="InterPro" id="IPR013324">
    <property type="entry name" value="RNA_pol_sigma_r3/r4-like"/>
</dbReference>
<evidence type="ECO:0000259" key="7">
    <source>
        <dbReference type="Pfam" id="PF08281"/>
    </source>
</evidence>
<evidence type="ECO:0000313" key="9">
    <source>
        <dbReference type="Proteomes" id="UP000315750"/>
    </source>
</evidence>
<keyword evidence="5" id="KW-0804">Transcription</keyword>
<dbReference type="InterPro" id="IPR013325">
    <property type="entry name" value="RNA_pol_sigma_r2"/>
</dbReference>
<dbReference type="OrthoDB" id="9795666at2"/>
<dbReference type="KEGG" id="amuc:Pan181_05530"/>
<evidence type="ECO:0000256" key="3">
    <source>
        <dbReference type="ARBA" id="ARBA00023082"/>
    </source>
</evidence>
<dbReference type="Gene3D" id="1.10.1740.10">
    <property type="match status" value="1"/>
</dbReference>
<dbReference type="Pfam" id="PF04542">
    <property type="entry name" value="Sigma70_r2"/>
    <property type="match status" value="1"/>
</dbReference>
<dbReference type="Gene3D" id="1.10.10.10">
    <property type="entry name" value="Winged helix-like DNA-binding domain superfamily/Winged helix DNA-binding domain"/>
    <property type="match status" value="1"/>
</dbReference>
<dbReference type="NCBIfam" id="TIGR02937">
    <property type="entry name" value="sigma70-ECF"/>
    <property type="match status" value="1"/>
</dbReference>
<dbReference type="InterPro" id="IPR013249">
    <property type="entry name" value="RNA_pol_sigma70_r4_t2"/>
</dbReference>
<evidence type="ECO:0000313" key="8">
    <source>
        <dbReference type="EMBL" id="QDU54372.1"/>
    </source>
</evidence>
<dbReference type="AlphaFoldDB" id="A0A518AI16"/>
<dbReference type="PANTHER" id="PTHR43133">
    <property type="entry name" value="RNA POLYMERASE ECF-TYPE SIGMA FACTO"/>
    <property type="match status" value="1"/>
</dbReference>
<reference evidence="8 9" key="1">
    <citation type="submission" date="2019-02" db="EMBL/GenBank/DDBJ databases">
        <title>Deep-cultivation of Planctomycetes and their phenomic and genomic characterization uncovers novel biology.</title>
        <authorList>
            <person name="Wiegand S."/>
            <person name="Jogler M."/>
            <person name="Boedeker C."/>
            <person name="Pinto D."/>
            <person name="Vollmers J."/>
            <person name="Rivas-Marin E."/>
            <person name="Kohn T."/>
            <person name="Peeters S.H."/>
            <person name="Heuer A."/>
            <person name="Rast P."/>
            <person name="Oberbeckmann S."/>
            <person name="Bunk B."/>
            <person name="Jeske O."/>
            <person name="Meyerdierks A."/>
            <person name="Storesund J.E."/>
            <person name="Kallscheuer N."/>
            <person name="Luecker S."/>
            <person name="Lage O.M."/>
            <person name="Pohl T."/>
            <person name="Merkel B.J."/>
            <person name="Hornburger P."/>
            <person name="Mueller R.-W."/>
            <person name="Bruemmer F."/>
            <person name="Labrenz M."/>
            <person name="Spormann A.M."/>
            <person name="Op den Camp H."/>
            <person name="Overmann J."/>
            <person name="Amann R."/>
            <person name="Jetten M.S.M."/>
            <person name="Mascher T."/>
            <person name="Medema M.H."/>
            <person name="Devos D.P."/>
            <person name="Kaster A.-K."/>
            <person name="Ovreas L."/>
            <person name="Rohde M."/>
            <person name="Galperin M.Y."/>
            <person name="Jogler C."/>
        </authorList>
    </citation>
    <scope>NUCLEOTIDE SEQUENCE [LARGE SCALE GENOMIC DNA]</scope>
    <source>
        <strain evidence="8 9">Pan181</strain>
    </source>
</reference>
<organism evidence="8 9">
    <name type="scientific">Aeoliella mucimassa</name>
    <dbReference type="NCBI Taxonomy" id="2527972"/>
    <lineage>
        <taxon>Bacteria</taxon>
        <taxon>Pseudomonadati</taxon>
        <taxon>Planctomycetota</taxon>
        <taxon>Planctomycetia</taxon>
        <taxon>Pirellulales</taxon>
        <taxon>Lacipirellulaceae</taxon>
        <taxon>Aeoliella</taxon>
    </lineage>
</organism>
<feature type="domain" description="RNA polymerase sigma factor 70 region 4 type 2" evidence="7">
    <location>
        <begin position="115"/>
        <end position="167"/>
    </location>
</feature>
<evidence type="ECO:0000259" key="6">
    <source>
        <dbReference type="Pfam" id="PF04542"/>
    </source>
</evidence>
<dbReference type="InterPro" id="IPR039425">
    <property type="entry name" value="RNA_pol_sigma-70-like"/>
</dbReference>
<keyword evidence="9" id="KW-1185">Reference proteome</keyword>
<evidence type="ECO:0000256" key="1">
    <source>
        <dbReference type="ARBA" id="ARBA00010641"/>
    </source>
</evidence>